<dbReference type="Proteomes" id="UP000298468">
    <property type="component" value="Unassembled WGS sequence"/>
</dbReference>
<accession>A0A4R9BQ26</accession>
<comment type="caution">
    <text evidence="2">The sequence shown here is derived from an EMBL/GenBank/DDBJ whole genome shotgun (WGS) entry which is preliminary data.</text>
</comment>
<dbReference type="Gene3D" id="3.90.1150.200">
    <property type="match status" value="1"/>
</dbReference>
<organism evidence="2 3">
    <name type="scientific">Cryobacterium lactosi</name>
    <dbReference type="NCBI Taxonomy" id="1259202"/>
    <lineage>
        <taxon>Bacteria</taxon>
        <taxon>Bacillati</taxon>
        <taxon>Actinomycetota</taxon>
        <taxon>Actinomycetes</taxon>
        <taxon>Micrococcales</taxon>
        <taxon>Microbacteriaceae</taxon>
        <taxon>Cryobacterium</taxon>
    </lineage>
</organism>
<dbReference type="SUPFAM" id="SSF159888">
    <property type="entry name" value="YdhG-like"/>
    <property type="match status" value="1"/>
</dbReference>
<sequence length="163" mass="17999">MSTVWLRSRQLCERMRRRRRARYAPVMVDRYRSVEEFLAAQPAERLPVIEALRQLVHEADPGAREHIKWNSPSYVVDGVDQATISAQGKDGVRLVLHRGATTTEDRAAASAFAGDPHGLLTWHSDIRASLLISDLADLAGKRDAAVDVVRAWLAPAGPVAARA</sequence>
<reference evidence="2 3" key="1">
    <citation type="submission" date="2019-03" db="EMBL/GenBank/DDBJ databases">
        <title>Genomics of glacier-inhabiting Cryobacterium strains.</title>
        <authorList>
            <person name="Liu Q."/>
            <person name="Xin Y.-H."/>
        </authorList>
    </citation>
    <scope>NUCLEOTIDE SEQUENCE [LARGE SCALE GENOMIC DNA]</scope>
    <source>
        <strain evidence="2 3">Sr59</strain>
    </source>
</reference>
<proteinExistence type="predicted"/>
<feature type="domain" description="YdhG-like" evidence="1">
    <location>
        <begin position="48"/>
        <end position="152"/>
    </location>
</feature>
<dbReference type="EMBL" id="SOHM01000029">
    <property type="protein sequence ID" value="TFD88513.1"/>
    <property type="molecule type" value="Genomic_DNA"/>
</dbReference>
<evidence type="ECO:0000313" key="3">
    <source>
        <dbReference type="Proteomes" id="UP000298468"/>
    </source>
</evidence>
<dbReference type="AlphaFoldDB" id="A0A4R9BQ26"/>
<dbReference type="InterPro" id="IPR014922">
    <property type="entry name" value="YdhG-like"/>
</dbReference>
<dbReference type="OrthoDB" id="9811812at2"/>
<keyword evidence="3" id="KW-1185">Reference proteome</keyword>
<evidence type="ECO:0000259" key="1">
    <source>
        <dbReference type="Pfam" id="PF08818"/>
    </source>
</evidence>
<gene>
    <name evidence="2" type="ORF">E3T61_11800</name>
</gene>
<name>A0A4R9BQ26_9MICO</name>
<dbReference type="Pfam" id="PF08818">
    <property type="entry name" value="DUF1801"/>
    <property type="match status" value="1"/>
</dbReference>
<evidence type="ECO:0000313" key="2">
    <source>
        <dbReference type="EMBL" id="TFD88513.1"/>
    </source>
</evidence>
<protein>
    <submittedName>
        <fullName evidence="2">DUF1801 domain-containing protein</fullName>
    </submittedName>
</protein>